<evidence type="ECO:0000313" key="1">
    <source>
        <dbReference type="EMBL" id="SHJ15893.1"/>
    </source>
</evidence>
<protein>
    <submittedName>
        <fullName evidence="1">Uncharacterized protein</fullName>
    </submittedName>
</protein>
<dbReference type="RefSeq" id="WP_073026606.1">
    <property type="nucleotide sequence ID" value="NZ_FQZS01000018.1"/>
</dbReference>
<name>A0A1M6H103_9FIRM</name>
<reference evidence="1 2" key="1">
    <citation type="submission" date="2016-11" db="EMBL/GenBank/DDBJ databases">
        <authorList>
            <person name="Jaros S."/>
            <person name="Januszkiewicz K."/>
            <person name="Wedrychowicz H."/>
        </authorList>
    </citation>
    <scope>NUCLEOTIDE SEQUENCE [LARGE SCALE GENOMIC DNA]</scope>
    <source>
        <strain evidence="1 2">DSM 19022</strain>
    </source>
</reference>
<proteinExistence type="predicted"/>
<evidence type="ECO:0000313" key="2">
    <source>
        <dbReference type="Proteomes" id="UP000184442"/>
    </source>
</evidence>
<keyword evidence="2" id="KW-1185">Reference proteome</keyword>
<dbReference type="Proteomes" id="UP000184442">
    <property type="component" value="Unassembled WGS sequence"/>
</dbReference>
<accession>A0A1M6H103</accession>
<organism evidence="1 2">
    <name type="scientific">Lutispora thermophila DSM 19022</name>
    <dbReference type="NCBI Taxonomy" id="1122184"/>
    <lineage>
        <taxon>Bacteria</taxon>
        <taxon>Bacillati</taxon>
        <taxon>Bacillota</taxon>
        <taxon>Clostridia</taxon>
        <taxon>Lutisporales</taxon>
        <taxon>Lutisporaceae</taxon>
        <taxon>Lutispora</taxon>
    </lineage>
</organism>
<dbReference type="EMBL" id="FQZS01000018">
    <property type="protein sequence ID" value="SHJ15893.1"/>
    <property type="molecule type" value="Genomic_DNA"/>
</dbReference>
<dbReference type="AlphaFoldDB" id="A0A1M6H103"/>
<sequence>MSAHDRGPITQKPISEIAEYIKNLIPANIPENYAIKPRFESIAKEEIIRKGVVAFRDFLYLFCHRLISDGHLFVKPQKNPKSQMDYPFLHSITDLLADIGYYGKLSEDGQTLLVTELPSYTSSIDGKGNKKNPKNSSSMLLECLRFLTLCGFAFNGVDLEAKKVNISGIGLLEVSYPNDPVLLVGLKVMAIADVELRRKRYINDNNHDNLLCCDYRLIKEEDSDVLDVLRDFLHPLPEEVQKLALELHQRYIDMGMTCAVIKSVLDIHFAYADIKNSRKVLSTKDIYQKRAWEFSFTMRFGYCLVIKAKKVDKYSDVIKEFPSHLQQLIARGYGCDRKLRNEPCQCGCHGFRIPLDNSILNIGSSIETWLDNEIKK</sequence>
<gene>
    <name evidence="1" type="ORF">SAMN02745176_02596</name>
</gene>
<dbReference type="OrthoDB" id="2019903at2"/>